<dbReference type="Proteomes" id="UP000000715">
    <property type="component" value="Unplaced"/>
</dbReference>
<evidence type="ECO:0000256" key="1">
    <source>
        <dbReference type="SAM" id="MobiDB-lite"/>
    </source>
</evidence>
<dbReference type="KEGG" id="mpuf:101674612"/>
<reference evidence="3" key="1">
    <citation type="submission" date="2025-08" db="UniProtKB">
        <authorList>
            <consortium name="RefSeq"/>
        </authorList>
    </citation>
    <scope>IDENTIFICATION</scope>
    <source>
        <tissue evidence="3">Brain</tissue>
    </source>
</reference>
<dbReference type="CTD" id="163778"/>
<keyword evidence="2" id="KW-1185">Reference proteome</keyword>
<gene>
    <name evidence="3" type="primary">SPRR4</name>
</gene>
<name>A0A8U0NGD6_MUSPF</name>
<proteinExistence type="predicted"/>
<dbReference type="AlphaFoldDB" id="A0A8U0NGD6"/>
<evidence type="ECO:0000313" key="3">
    <source>
        <dbReference type="RefSeq" id="XP_004780713.1"/>
    </source>
</evidence>
<dbReference type="RefSeq" id="XP_004780713.1">
    <property type="nucleotide sequence ID" value="XM_004780656.3"/>
</dbReference>
<protein>
    <submittedName>
        <fullName evidence="3">Small proline-rich protein 4</fullName>
    </submittedName>
</protein>
<dbReference type="GeneID" id="101674612"/>
<sequence length="78" mass="8808">MSSQWQQLRQGLPWKAQQQQQVKQPCQSPAIRCQETCVPQTKDPCALQPKKQCPSKGTAILTQHKCPVAQQAPKNKQK</sequence>
<feature type="region of interest" description="Disordered" evidence="1">
    <location>
        <begin position="1"/>
        <end position="21"/>
    </location>
</feature>
<organism evidence="2 3">
    <name type="scientific">Mustela putorius furo</name>
    <name type="common">European domestic ferret</name>
    <name type="synonym">Mustela furo</name>
    <dbReference type="NCBI Taxonomy" id="9669"/>
    <lineage>
        <taxon>Eukaryota</taxon>
        <taxon>Metazoa</taxon>
        <taxon>Chordata</taxon>
        <taxon>Craniata</taxon>
        <taxon>Vertebrata</taxon>
        <taxon>Euteleostomi</taxon>
        <taxon>Mammalia</taxon>
        <taxon>Eutheria</taxon>
        <taxon>Laurasiatheria</taxon>
        <taxon>Carnivora</taxon>
        <taxon>Caniformia</taxon>
        <taxon>Musteloidea</taxon>
        <taxon>Mustelidae</taxon>
        <taxon>Mustelinae</taxon>
        <taxon>Mustela</taxon>
    </lineage>
</organism>
<accession>A0A8U0NGD6</accession>
<evidence type="ECO:0000313" key="2">
    <source>
        <dbReference type="Proteomes" id="UP000000715"/>
    </source>
</evidence>
<dbReference type="OrthoDB" id="9539286at2759"/>